<dbReference type="InterPro" id="IPR001173">
    <property type="entry name" value="Glyco_trans_2-like"/>
</dbReference>
<dbReference type="PANTHER" id="PTHR22916:SF3">
    <property type="entry name" value="UDP-GLCNAC:BETAGAL BETA-1,3-N-ACETYLGLUCOSAMINYLTRANSFERASE-LIKE PROTEIN 1"/>
    <property type="match status" value="1"/>
</dbReference>
<feature type="domain" description="Glycosyltransferase 2-like" evidence="2">
    <location>
        <begin position="6"/>
        <end position="131"/>
    </location>
</feature>
<feature type="transmembrane region" description="Helical" evidence="1">
    <location>
        <begin position="283"/>
        <end position="301"/>
    </location>
</feature>
<organism evidence="3">
    <name type="scientific">Campylobacter sp. CCS1377</name>
    <dbReference type="NCBI Taxonomy" id="3158229"/>
    <lineage>
        <taxon>Bacteria</taxon>
        <taxon>Pseudomonadati</taxon>
        <taxon>Campylobacterota</taxon>
        <taxon>Epsilonproteobacteria</taxon>
        <taxon>Campylobacterales</taxon>
        <taxon>Campylobacteraceae</taxon>
        <taxon>Campylobacter</taxon>
    </lineage>
</organism>
<protein>
    <submittedName>
        <fullName evidence="3">Glycosyltransferase family 2 protein</fullName>
        <ecNumber evidence="3">2.4.-.-</ecNumber>
    </submittedName>
</protein>
<evidence type="ECO:0000256" key="1">
    <source>
        <dbReference type="SAM" id="Phobius"/>
    </source>
</evidence>
<keyword evidence="3" id="KW-0328">Glycosyltransferase</keyword>
<keyword evidence="1" id="KW-0812">Transmembrane</keyword>
<accession>A0AAU7EA27</accession>
<reference evidence="3" key="1">
    <citation type="submission" date="2024-05" db="EMBL/GenBank/DDBJ databases">
        <title>Campylobacter coli isolated from environmental waters in Slovenia.</title>
        <authorList>
            <person name="Zautner A.E."/>
            <person name="Bunk B."/>
            <person name="Riedel T."/>
            <person name="Sproeer C."/>
        </authorList>
    </citation>
    <scope>NUCLEOTIDE SEQUENCE</scope>
    <source>
        <strain evidence="3">CCS1377</strain>
    </source>
</reference>
<gene>
    <name evidence="3" type="ORF">AAH949_01580</name>
</gene>
<dbReference type="GO" id="GO:0016758">
    <property type="term" value="F:hexosyltransferase activity"/>
    <property type="evidence" value="ECO:0007669"/>
    <property type="project" value="UniProtKB-ARBA"/>
</dbReference>
<dbReference type="Gene3D" id="3.90.550.10">
    <property type="entry name" value="Spore Coat Polysaccharide Biosynthesis Protein SpsA, Chain A"/>
    <property type="match status" value="1"/>
</dbReference>
<dbReference type="EC" id="2.4.-.-" evidence="3"/>
<keyword evidence="1" id="KW-0472">Membrane</keyword>
<keyword evidence="3" id="KW-0808">Transferase</keyword>
<dbReference type="AlphaFoldDB" id="A0AAU7EA27"/>
<sequence length="311" mass="36120">MSVFLSVIIPTFNRANLLKKAIKSVQNQDFKDLEIIISDDHSKDESAKLVQELQKEDARIRYVLNTKYKQGPNGNKNNGLDEARGEFVMILDDDDELLPYTLDILIEKLKSGYDHVFGNCLIEENSKLSDKFSGRGLEKDCEVSKKDFLMAKFSGEFLSVFRKSLLKNHRFNENFYGNEATLWVHLYESKSFYIHKAFRIYRINRDDSVTKAASKNAFRVYLGYLELAKILEKELQISKDNDYKSQCAMYYKMAAYYAKLAKEFKKMYFCLFKSLKIKFNTPALILLALSIVPNSLIIFLSKIRVRLACKN</sequence>
<evidence type="ECO:0000313" key="3">
    <source>
        <dbReference type="EMBL" id="XBJ29552.1"/>
    </source>
</evidence>
<dbReference type="InterPro" id="IPR029044">
    <property type="entry name" value="Nucleotide-diphossugar_trans"/>
</dbReference>
<dbReference type="SUPFAM" id="SSF53448">
    <property type="entry name" value="Nucleotide-diphospho-sugar transferases"/>
    <property type="match status" value="1"/>
</dbReference>
<keyword evidence="1" id="KW-1133">Transmembrane helix</keyword>
<dbReference type="CDD" id="cd00761">
    <property type="entry name" value="Glyco_tranf_GTA_type"/>
    <property type="match status" value="1"/>
</dbReference>
<proteinExistence type="predicted"/>
<dbReference type="Pfam" id="PF00535">
    <property type="entry name" value="Glycos_transf_2"/>
    <property type="match status" value="1"/>
</dbReference>
<evidence type="ECO:0000259" key="2">
    <source>
        <dbReference type="Pfam" id="PF00535"/>
    </source>
</evidence>
<dbReference type="RefSeq" id="WP_348518774.1">
    <property type="nucleotide sequence ID" value="NZ_CP155620.1"/>
</dbReference>
<name>A0AAU7EA27_9BACT</name>
<dbReference type="PANTHER" id="PTHR22916">
    <property type="entry name" value="GLYCOSYLTRANSFERASE"/>
    <property type="match status" value="1"/>
</dbReference>
<dbReference type="EMBL" id="CP155620">
    <property type="protein sequence ID" value="XBJ29552.1"/>
    <property type="molecule type" value="Genomic_DNA"/>
</dbReference>